<proteinExistence type="inferred from homology"/>
<dbReference type="EMBL" id="KN847475">
    <property type="protein sequence ID" value="KIX09742.1"/>
    <property type="molecule type" value="Genomic_DNA"/>
</dbReference>
<dbReference type="InterPro" id="IPR016166">
    <property type="entry name" value="FAD-bd_PCMH"/>
</dbReference>
<dbReference type="STRING" id="1442369.A0A0D2G4T5"/>
<dbReference type="InterPro" id="IPR036318">
    <property type="entry name" value="FAD-bd_PCMH-like_sf"/>
</dbReference>
<keyword evidence="3" id="KW-0285">Flavoprotein</keyword>
<organism evidence="7 8">
    <name type="scientific">Rhinocladiella mackenziei CBS 650.93</name>
    <dbReference type="NCBI Taxonomy" id="1442369"/>
    <lineage>
        <taxon>Eukaryota</taxon>
        <taxon>Fungi</taxon>
        <taxon>Dikarya</taxon>
        <taxon>Ascomycota</taxon>
        <taxon>Pezizomycotina</taxon>
        <taxon>Eurotiomycetes</taxon>
        <taxon>Chaetothyriomycetidae</taxon>
        <taxon>Chaetothyriales</taxon>
        <taxon>Herpotrichiellaceae</taxon>
        <taxon>Rhinocladiella</taxon>
    </lineage>
</organism>
<dbReference type="InterPro" id="IPR012951">
    <property type="entry name" value="BBE"/>
</dbReference>
<reference evidence="7 8" key="1">
    <citation type="submission" date="2015-01" db="EMBL/GenBank/DDBJ databases">
        <title>The Genome Sequence of Rhinocladiella mackenzie CBS 650.93.</title>
        <authorList>
            <consortium name="The Broad Institute Genomics Platform"/>
            <person name="Cuomo C."/>
            <person name="de Hoog S."/>
            <person name="Gorbushina A."/>
            <person name="Stielow B."/>
            <person name="Teixiera M."/>
            <person name="Abouelleil A."/>
            <person name="Chapman S.B."/>
            <person name="Priest M."/>
            <person name="Young S.K."/>
            <person name="Wortman J."/>
            <person name="Nusbaum C."/>
            <person name="Birren B."/>
        </authorList>
    </citation>
    <scope>NUCLEOTIDE SEQUENCE [LARGE SCALE GENOMIC DNA]</scope>
    <source>
        <strain evidence="7 8">CBS 650.93</strain>
    </source>
</reference>
<dbReference type="VEuPathDB" id="FungiDB:Z518_00823"/>
<name>A0A0D2G4T5_9EURO</name>
<evidence type="ECO:0000259" key="6">
    <source>
        <dbReference type="PROSITE" id="PS51387"/>
    </source>
</evidence>
<dbReference type="InterPro" id="IPR016169">
    <property type="entry name" value="FAD-bd_PCMH_sub2"/>
</dbReference>
<protein>
    <recommendedName>
        <fullName evidence="6">FAD-binding PCMH-type domain-containing protein</fullName>
    </recommendedName>
</protein>
<dbReference type="InterPro" id="IPR006094">
    <property type="entry name" value="Oxid_FAD_bind_N"/>
</dbReference>
<evidence type="ECO:0000256" key="2">
    <source>
        <dbReference type="ARBA" id="ARBA00005466"/>
    </source>
</evidence>
<comment type="similarity">
    <text evidence="2">Belongs to the oxygen-dependent FAD-linked oxidoreductase family.</text>
</comment>
<evidence type="ECO:0000313" key="8">
    <source>
        <dbReference type="Proteomes" id="UP000053617"/>
    </source>
</evidence>
<dbReference type="PANTHER" id="PTHR42973">
    <property type="entry name" value="BINDING OXIDOREDUCTASE, PUTATIVE (AFU_ORTHOLOGUE AFUA_1G17690)-RELATED"/>
    <property type="match status" value="1"/>
</dbReference>
<evidence type="ECO:0000313" key="7">
    <source>
        <dbReference type="EMBL" id="KIX09742.1"/>
    </source>
</evidence>
<comment type="cofactor">
    <cofactor evidence="1">
        <name>FAD</name>
        <dbReference type="ChEBI" id="CHEBI:57692"/>
    </cofactor>
</comment>
<dbReference type="Gene3D" id="3.30.465.10">
    <property type="match status" value="1"/>
</dbReference>
<dbReference type="Pfam" id="PF01565">
    <property type="entry name" value="FAD_binding_4"/>
    <property type="match status" value="1"/>
</dbReference>
<dbReference type="RefSeq" id="XP_013276878.1">
    <property type="nucleotide sequence ID" value="XM_013421424.1"/>
</dbReference>
<accession>A0A0D2G4T5</accession>
<evidence type="ECO:0000256" key="4">
    <source>
        <dbReference type="ARBA" id="ARBA00022827"/>
    </source>
</evidence>
<keyword evidence="5" id="KW-0560">Oxidoreductase</keyword>
<evidence type="ECO:0000256" key="5">
    <source>
        <dbReference type="ARBA" id="ARBA00023002"/>
    </source>
</evidence>
<dbReference type="InterPro" id="IPR016167">
    <property type="entry name" value="FAD-bd_PCMH_sub1"/>
</dbReference>
<keyword evidence="4" id="KW-0274">FAD</keyword>
<dbReference type="Proteomes" id="UP000053617">
    <property type="component" value="Unassembled WGS sequence"/>
</dbReference>
<dbReference type="GO" id="GO:0016491">
    <property type="term" value="F:oxidoreductase activity"/>
    <property type="evidence" value="ECO:0007669"/>
    <property type="project" value="UniProtKB-KW"/>
</dbReference>
<evidence type="ECO:0000256" key="3">
    <source>
        <dbReference type="ARBA" id="ARBA00022630"/>
    </source>
</evidence>
<dbReference type="Gene3D" id="3.40.462.20">
    <property type="match status" value="1"/>
</dbReference>
<feature type="domain" description="FAD-binding PCMH-type" evidence="6">
    <location>
        <begin position="38"/>
        <end position="206"/>
    </location>
</feature>
<dbReference type="OrthoDB" id="415825at2759"/>
<dbReference type="AlphaFoldDB" id="A0A0D2G4T5"/>
<keyword evidence="8" id="KW-1185">Reference proteome</keyword>
<dbReference type="PROSITE" id="PS51387">
    <property type="entry name" value="FAD_PCMH"/>
    <property type="match status" value="1"/>
</dbReference>
<dbReference type="PANTHER" id="PTHR42973:SF39">
    <property type="entry name" value="FAD-BINDING PCMH-TYPE DOMAIN-CONTAINING PROTEIN"/>
    <property type="match status" value="1"/>
</dbReference>
<sequence length="465" mass="50309">MASPVWITDLQSFLKGDEISEPGTQVYADETKTWAAQRNLNPKVLVLPRSVNQVSRVLAYLNTSNLDFGVRSGGVGSSSAKDILISLAAFNEFSFDSASETITIGTGQTWGEVDRKVEEQAPGYASLSARCSFVGVGGCIISGGISWMSSEFGLASDPSNMLDAQVVLVDGRSLWASEEPDLLWALRGGGGGFGLVVAVKLRVHKYTNAIYSGNIAFPNEALPELAKAISDFTHRTQDPKLAMHLFCLDLAHAALTGQSPVPGIMIVVYDANGETHGRSTEGFGWALQIEGAVDNTRAMTWREANKQQDNLRAAMGMTNSWMSGATLPDLDEALIFRTWDWFNKLLAKDPRLSAGAFALIEIMQPPAFSTLTSPTSAAWPHTKNRHILQLGTGAFPGSAESDALAIKALAEAPWEISLTHTEADYIPNFIDSFNDVQKIYGGNYAKLKEIKKKYDPKGRLGGHFA</sequence>
<dbReference type="GeneID" id="25288894"/>
<dbReference type="HOGENOM" id="CLU_031390_0_0_1"/>
<dbReference type="SUPFAM" id="SSF56176">
    <property type="entry name" value="FAD-binding/transporter-associated domain-like"/>
    <property type="match status" value="1"/>
</dbReference>
<dbReference type="GO" id="GO:0071949">
    <property type="term" value="F:FAD binding"/>
    <property type="evidence" value="ECO:0007669"/>
    <property type="project" value="InterPro"/>
</dbReference>
<gene>
    <name evidence="7" type="ORF">Z518_00823</name>
</gene>
<dbReference type="Pfam" id="PF08031">
    <property type="entry name" value="BBE"/>
    <property type="match status" value="1"/>
</dbReference>
<dbReference type="InterPro" id="IPR050416">
    <property type="entry name" value="FAD-linked_Oxidoreductase"/>
</dbReference>
<evidence type="ECO:0000256" key="1">
    <source>
        <dbReference type="ARBA" id="ARBA00001974"/>
    </source>
</evidence>
<dbReference type="Gene3D" id="3.30.43.10">
    <property type="entry name" value="Uridine Diphospho-n-acetylenolpyruvylglucosamine Reductase, domain 2"/>
    <property type="match status" value="1"/>
</dbReference>